<reference evidence="12 13" key="1">
    <citation type="submission" date="2019-06" db="EMBL/GenBank/DDBJ databases">
        <title>Paenimaribius caenipelagi gen. nov., sp. nov., isolated from a tidal flat.</title>
        <authorList>
            <person name="Yoon J.-H."/>
        </authorList>
    </citation>
    <scope>NUCLEOTIDE SEQUENCE [LARGE SCALE GENOMIC DNA]</scope>
    <source>
        <strain evidence="12 13">JBTF-M29</strain>
    </source>
</reference>
<dbReference type="EMBL" id="VFSV01000028">
    <property type="protein sequence ID" value="TRD16609.1"/>
    <property type="molecule type" value="Genomic_DNA"/>
</dbReference>
<comment type="subcellular location">
    <subcellularLocation>
        <location evidence="10">Cell inner membrane</location>
        <topology evidence="10">Multi-pass membrane protein</topology>
    </subcellularLocation>
    <subcellularLocation>
        <location evidence="2">Cell membrane</location>
        <topology evidence="2">Multi-pass membrane protein</topology>
    </subcellularLocation>
</comment>
<feature type="transmembrane region" description="Helical" evidence="10">
    <location>
        <begin position="253"/>
        <end position="271"/>
    </location>
</feature>
<dbReference type="InterPro" id="IPR020846">
    <property type="entry name" value="MFS_dom"/>
</dbReference>
<keyword evidence="8 10" id="KW-1133">Transmembrane helix</keyword>
<evidence type="ECO:0000313" key="12">
    <source>
        <dbReference type="EMBL" id="TRD16609.1"/>
    </source>
</evidence>
<evidence type="ECO:0000256" key="3">
    <source>
        <dbReference type="ARBA" id="ARBA00006236"/>
    </source>
</evidence>
<feature type="transmembrane region" description="Helical" evidence="10">
    <location>
        <begin position="21"/>
        <end position="39"/>
    </location>
</feature>
<keyword evidence="10" id="KW-0997">Cell inner membrane</keyword>
<dbReference type="Pfam" id="PF07690">
    <property type="entry name" value="MFS_1"/>
    <property type="match status" value="1"/>
</dbReference>
<feature type="transmembrane region" description="Helical" evidence="10">
    <location>
        <begin position="312"/>
        <end position="335"/>
    </location>
</feature>
<evidence type="ECO:0000256" key="1">
    <source>
        <dbReference type="ARBA" id="ARBA00003279"/>
    </source>
</evidence>
<dbReference type="InterPro" id="IPR001958">
    <property type="entry name" value="Tet-R_TetA/multi-R_MdtG-like"/>
</dbReference>
<comment type="caution">
    <text evidence="12">The sequence shown here is derived from an EMBL/GenBank/DDBJ whole genome shotgun (WGS) entry which is preliminary data.</text>
</comment>
<keyword evidence="5 10" id="KW-0813">Transport</keyword>
<dbReference type="GO" id="GO:0042910">
    <property type="term" value="F:xenobiotic transmembrane transporter activity"/>
    <property type="evidence" value="ECO:0007669"/>
    <property type="project" value="InterPro"/>
</dbReference>
<dbReference type="AlphaFoldDB" id="A0A547PR67"/>
<dbReference type="PRINTS" id="PR01035">
    <property type="entry name" value="TCRTETA"/>
</dbReference>
<dbReference type="PANTHER" id="PTHR43124">
    <property type="entry name" value="PURINE EFFLUX PUMP PBUE"/>
    <property type="match status" value="1"/>
</dbReference>
<organism evidence="12 13">
    <name type="scientific">Palleronia caenipelagi</name>
    <dbReference type="NCBI Taxonomy" id="2489174"/>
    <lineage>
        <taxon>Bacteria</taxon>
        <taxon>Pseudomonadati</taxon>
        <taxon>Pseudomonadota</taxon>
        <taxon>Alphaproteobacteria</taxon>
        <taxon>Rhodobacterales</taxon>
        <taxon>Roseobacteraceae</taxon>
        <taxon>Palleronia</taxon>
    </lineage>
</organism>
<proteinExistence type="inferred from homology"/>
<keyword evidence="6" id="KW-1003">Cell membrane</keyword>
<feature type="transmembrane region" description="Helical" evidence="10">
    <location>
        <begin position="51"/>
        <end position="71"/>
    </location>
</feature>
<dbReference type="InterPro" id="IPR004812">
    <property type="entry name" value="Efflux_drug-R_Bcr/CmlA"/>
</dbReference>
<feature type="transmembrane region" description="Helical" evidence="10">
    <location>
        <begin position="374"/>
        <end position="397"/>
    </location>
</feature>
<feature type="transmembrane region" description="Helical" evidence="10">
    <location>
        <begin position="83"/>
        <end position="102"/>
    </location>
</feature>
<evidence type="ECO:0000256" key="8">
    <source>
        <dbReference type="ARBA" id="ARBA00022989"/>
    </source>
</evidence>
<evidence type="ECO:0000256" key="10">
    <source>
        <dbReference type="RuleBase" id="RU365088"/>
    </source>
</evidence>
<dbReference type="Proteomes" id="UP000318590">
    <property type="component" value="Unassembled WGS sequence"/>
</dbReference>
<dbReference type="CDD" id="cd17320">
    <property type="entry name" value="MFS_MdfA_MDR_like"/>
    <property type="match status" value="1"/>
</dbReference>
<feature type="transmembrane region" description="Helical" evidence="10">
    <location>
        <begin position="217"/>
        <end position="241"/>
    </location>
</feature>
<evidence type="ECO:0000256" key="9">
    <source>
        <dbReference type="ARBA" id="ARBA00023136"/>
    </source>
</evidence>
<feature type="transmembrane region" description="Helical" evidence="10">
    <location>
        <begin position="347"/>
        <end position="368"/>
    </location>
</feature>
<dbReference type="GO" id="GO:0005886">
    <property type="term" value="C:plasma membrane"/>
    <property type="evidence" value="ECO:0007669"/>
    <property type="project" value="UniProtKB-SubCell"/>
</dbReference>
<dbReference type="InterPro" id="IPR011701">
    <property type="entry name" value="MFS"/>
</dbReference>
<feature type="transmembrane region" description="Helical" evidence="10">
    <location>
        <begin position="283"/>
        <end position="306"/>
    </location>
</feature>
<comment type="function">
    <text evidence="1">Resistance to tetracycline by an active tetracycline efflux. This is an energy-dependent process that decreases the accumulation of the antibiotic in whole cells. This protein functions as a metal-tetracycline/H(+) antiporter.</text>
</comment>
<comment type="similarity">
    <text evidence="4">Belongs to the major facilitator superfamily. TCR/Tet family.</text>
</comment>
<protein>
    <recommendedName>
        <fullName evidence="10">Bcr/CflA family efflux transporter</fullName>
    </recommendedName>
</protein>
<dbReference type="NCBIfam" id="TIGR00710">
    <property type="entry name" value="efflux_Bcr_CflA"/>
    <property type="match status" value="1"/>
</dbReference>
<dbReference type="PANTHER" id="PTHR43124:SF3">
    <property type="entry name" value="CHLORAMPHENICOL EFFLUX PUMP RV0191"/>
    <property type="match status" value="1"/>
</dbReference>
<evidence type="ECO:0000256" key="7">
    <source>
        <dbReference type="ARBA" id="ARBA00022692"/>
    </source>
</evidence>
<feature type="transmembrane region" description="Helical" evidence="10">
    <location>
        <begin position="140"/>
        <end position="162"/>
    </location>
</feature>
<comment type="similarity">
    <text evidence="3 10">Belongs to the major facilitator superfamily. Bcr/CmlA family.</text>
</comment>
<keyword evidence="9 10" id="KW-0472">Membrane</keyword>
<evidence type="ECO:0000256" key="2">
    <source>
        <dbReference type="ARBA" id="ARBA00004651"/>
    </source>
</evidence>
<dbReference type="InterPro" id="IPR050189">
    <property type="entry name" value="MFS_Efflux_Transporters"/>
</dbReference>
<dbReference type="GO" id="GO:1990961">
    <property type="term" value="P:xenobiotic detoxification by transmembrane export across the plasma membrane"/>
    <property type="evidence" value="ECO:0007669"/>
    <property type="project" value="InterPro"/>
</dbReference>
<evidence type="ECO:0000256" key="5">
    <source>
        <dbReference type="ARBA" id="ARBA00022448"/>
    </source>
</evidence>
<evidence type="ECO:0000256" key="4">
    <source>
        <dbReference type="ARBA" id="ARBA00007520"/>
    </source>
</evidence>
<feature type="transmembrane region" description="Helical" evidence="10">
    <location>
        <begin position="108"/>
        <end position="128"/>
    </location>
</feature>
<dbReference type="PROSITE" id="PS00216">
    <property type="entry name" value="SUGAR_TRANSPORT_1"/>
    <property type="match status" value="1"/>
</dbReference>
<dbReference type="InterPro" id="IPR005829">
    <property type="entry name" value="Sugar_transporter_CS"/>
</dbReference>
<dbReference type="InterPro" id="IPR036259">
    <property type="entry name" value="MFS_trans_sf"/>
</dbReference>
<accession>A0A547PR67</accession>
<evidence type="ECO:0000259" key="11">
    <source>
        <dbReference type="PROSITE" id="PS50850"/>
    </source>
</evidence>
<keyword evidence="7 10" id="KW-0812">Transmembrane</keyword>
<feature type="domain" description="Major facilitator superfamily (MFS) profile" evidence="11">
    <location>
        <begin position="17"/>
        <end position="401"/>
    </location>
</feature>
<name>A0A547PR67_9RHOB</name>
<keyword evidence="13" id="KW-1185">Reference proteome</keyword>
<sequence length="405" mass="42177">MSPPRTAKFLDRSTPPHVVTMVALASLAAMSMNLFLPSLPKMTAYFGTSYAVMQITVAGYLGVNGVMQLVIGPLSDNLGRRRVLLWAIVIFVFATVGCLLSTHIAAFLIFRGFQAVIVAALILPRAAIRDLYPTNEAAAMIGYVTMGMSVAPMVAPAVGGALQGLFGWQASFGLLAILGVLLTWVAWRDMGETAARSHATLTQQFRQYPVLFRSPRFWGYAGTAAFCSGTFFAYLGGAPYVGSEIFGLTPTHLGLLFGAPSIGYFIGNGLTGRFAALKGPNRMIIAGVIVTAIGPALSLVLTFVMPTNPLTFFGPMILTGIGNGLVLPSATAGMMSVRPELAGTASGLGGAVNIGGGATLSALAGVLLMEAETALPLVSLMLASAVLSALGIVVVLLREARLSRG</sequence>
<dbReference type="Gene3D" id="1.20.1720.10">
    <property type="entry name" value="Multidrug resistance protein D"/>
    <property type="match status" value="1"/>
</dbReference>
<dbReference type="OrthoDB" id="9800416at2"/>
<gene>
    <name evidence="12" type="ORF">FEV53_13975</name>
</gene>
<evidence type="ECO:0000256" key="6">
    <source>
        <dbReference type="ARBA" id="ARBA00022475"/>
    </source>
</evidence>
<dbReference type="PROSITE" id="PS50850">
    <property type="entry name" value="MFS"/>
    <property type="match status" value="1"/>
</dbReference>
<evidence type="ECO:0000313" key="13">
    <source>
        <dbReference type="Proteomes" id="UP000318590"/>
    </source>
</evidence>
<feature type="transmembrane region" description="Helical" evidence="10">
    <location>
        <begin position="168"/>
        <end position="187"/>
    </location>
</feature>
<dbReference type="SUPFAM" id="SSF103473">
    <property type="entry name" value="MFS general substrate transporter"/>
    <property type="match status" value="1"/>
</dbReference>